<feature type="compositionally biased region" description="Low complexity" evidence="1">
    <location>
        <begin position="335"/>
        <end position="346"/>
    </location>
</feature>
<name>A0ABY1QYG9_9BURK</name>
<comment type="caution">
    <text evidence="2">The sequence shown here is derived from an EMBL/GenBank/DDBJ whole genome shotgun (WGS) entry which is preliminary data.</text>
</comment>
<dbReference type="Proteomes" id="UP001158049">
    <property type="component" value="Unassembled WGS sequence"/>
</dbReference>
<dbReference type="InterPro" id="IPR009553">
    <property type="entry name" value="DUF1173"/>
</dbReference>
<evidence type="ECO:0000256" key="1">
    <source>
        <dbReference type="SAM" id="MobiDB-lite"/>
    </source>
</evidence>
<proteinExistence type="predicted"/>
<keyword evidence="3" id="KW-1185">Reference proteome</keyword>
<sequence>MQAYGRDAIEDIESGGGRLNRPVGLTLSDPSIQSGREPALRQVPTEVRDAGLTLYGLLQLVWHVAQMNVWHPRMEGSRKPRLVSHFLDKAAGKIRLDRNGRDCLGQRTVFAWSRNTLKKIEAAVEGRSRILLISPLARWREGMDLSEALPLADRQIFSKIWMAKQGQPWEKTQEDFPYALEAWRRGDRVVAAALAHPYPFKRKDEKENSSWSCQVFSLALMPVTDDWIPYANDSERALLAKLREEGRSFTKPLVFDADPSVLFPSMILHDCEATAVMPMEIVNTAGSVPHGFADFRQRYFSNGFGVDSWWAWNLRTLPLHMPDFPPRRKTKPRQAAEAAVEPQQPVGSVATNLPLPSPADPYSGIFF</sequence>
<organism evidence="2 3">
    <name type="scientific">Noviherbaspirillum suwonense</name>
    <dbReference type="NCBI Taxonomy" id="1224511"/>
    <lineage>
        <taxon>Bacteria</taxon>
        <taxon>Pseudomonadati</taxon>
        <taxon>Pseudomonadota</taxon>
        <taxon>Betaproteobacteria</taxon>
        <taxon>Burkholderiales</taxon>
        <taxon>Oxalobacteraceae</taxon>
        <taxon>Noviherbaspirillum</taxon>
    </lineage>
</organism>
<feature type="region of interest" description="Disordered" evidence="1">
    <location>
        <begin position="325"/>
        <end position="355"/>
    </location>
</feature>
<feature type="region of interest" description="Disordered" evidence="1">
    <location>
        <begin position="13"/>
        <end position="39"/>
    </location>
</feature>
<dbReference type="EMBL" id="FXUL01000045">
    <property type="protein sequence ID" value="SMP81552.1"/>
    <property type="molecule type" value="Genomic_DNA"/>
</dbReference>
<protein>
    <submittedName>
        <fullName evidence="2">Uncharacterized protein</fullName>
    </submittedName>
</protein>
<accession>A0ABY1QYG9</accession>
<dbReference type="Pfam" id="PF06666">
    <property type="entry name" value="DUF1173"/>
    <property type="match status" value="1"/>
</dbReference>
<gene>
    <name evidence="2" type="ORF">SAMN06295970_1459</name>
</gene>
<evidence type="ECO:0000313" key="2">
    <source>
        <dbReference type="EMBL" id="SMP81552.1"/>
    </source>
</evidence>
<reference evidence="2 3" key="1">
    <citation type="submission" date="2017-05" db="EMBL/GenBank/DDBJ databases">
        <authorList>
            <person name="Varghese N."/>
            <person name="Submissions S."/>
        </authorList>
    </citation>
    <scope>NUCLEOTIDE SEQUENCE [LARGE SCALE GENOMIC DNA]</scope>
    <source>
        <strain evidence="2 3">DSM 26001</strain>
    </source>
</reference>
<evidence type="ECO:0000313" key="3">
    <source>
        <dbReference type="Proteomes" id="UP001158049"/>
    </source>
</evidence>